<dbReference type="Proteomes" id="UP000638560">
    <property type="component" value="Unassembled WGS sequence"/>
</dbReference>
<organism evidence="3 4">
    <name type="scientific">Plantactinospora alkalitolerans</name>
    <dbReference type="NCBI Taxonomy" id="2789879"/>
    <lineage>
        <taxon>Bacteria</taxon>
        <taxon>Bacillati</taxon>
        <taxon>Actinomycetota</taxon>
        <taxon>Actinomycetes</taxon>
        <taxon>Micromonosporales</taxon>
        <taxon>Micromonosporaceae</taxon>
        <taxon>Plantactinospora</taxon>
    </lineage>
</organism>
<name>A0ABS0GXM3_9ACTN</name>
<evidence type="ECO:0000313" key="4">
    <source>
        <dbReference type="Proteomes" id="UP000638560"/>
    </source>
</evidence>
<keyword evidence="4" id="KW-1185">Reference proteome</keyword>
<dbReference type="RefSeq" id="WP_196202411.1">
    <property type="nucleotide sequence ID" value="NZ_JADPUN010000172.1"/>
</dbReference>
<protein>
    <submittedName>
        <fullName evidence="3">Endonuclease/exonuclease/phosphatase family protein</fullName>
    </submittedName>
</protein>
<keyword evidence="1" id="KW-0732">Signal</keyword>
<comment type="caution">
    <text evidence="3">The sequence shown here is derived from an EMBL/GenBank/DDBJ whole genome shotgun (WGS) entry which is preliminary data.</text>
</comment>
<gene>
    <name evidence="3" type="ORF">I0C86_18040</name>
</gene>
<dbReference type="Gene3D" id="3.60.10.10">
    <property type="entry name" value="Endonuclease/exonuclease/phosphatase"/>
    <property type="match status" value="1"/>
</dbReference>
<keyword evidence="3" id="KW-0378">Hydrolase</keyword>
<dbReference type="EMBL" id="JADPUN010000172">
    <property type="protein sequence ID" value="MBF9130844.1"/>
    <property type="molecule type" value="Genomic_DNA"/>
</dbReference>
<accession>A0ABS0GXM3</accession>
<proteinExistence type="predicted"/>
<feature type="domain" description="Endonuclease/exonuclease/phosphatase" evidence="2">
    <location>
        <begin position="50"/>
        <end position="272"/>
    </location>
</feature>
<evidence type="ECO:0000313" key="3">
    <source>
        <dbReference type="EMBL" id="MBF9130844.1"/>
    </source>
</evidence>
<reference evidence="3 4" key="1">
    <citation type="submission" date="2020-11" db="EMBL/GenBank/DDBJ databases">
        <title>A novel isolate from a Black sea contaminated sediment with potential to produce alkanes: Plantactinospora alkalitolerans sp. nov.</title>
        <authorList>
            <person name="Carro L."/>
            <person name="Veyisoglu A."/>
            <person name="Guven K."/>
            <person name="Schumann P."/>
            <person name="Klenk H.-P."/>
            <person name="Sahin N."/>
        </authorList>
    </citation>
    <scope>NUCLEOTIDE SEQUENCE [LARGE SCALE GENOMIC DNA]</scope>
    <source>
        <strain evidence="3 4">S1510</strain>
    </source>
</reference>
<feature type="chain" id="PRO_5047131432" evidence="1">
    <location>
        <begin position="34"/>
        <end position="282"/>
    </location>
</feature>
<keyword evidence="3" id="KW-0540">Nuclease</keyword>
<evidence type="ECO:0000259" key="2">
    <source>
        <dbReference type="Pfam" id="PF03372"/>
    </source>
</evidence>
<sequence length="282" mass="29367">MRSSIRSRRLGARAGVGLVLAALLTTSADPALAVSEPGPAALDGAVVQVMTWNIAGGAMDAGAPAWAAHIASQNVGVVGLQEVCEYQVDDIEASLEASTGSAWSSGFGVAQDFAWGCLAGYGQALFVRTDLSPRAWTNTPFPRDGVGCDNDPEERAYQAVTIRLGTVDVRVLNTHLGTGGDAICQMPHLAQVGAQSAYAVVLGDLNARPTEPALRSFPTAGFVNPHPDTHYTVANDPANCARQPTIKIDYVWIRGLRTGASPAPVCNRASDHRALVGAVVAP</sequence>
<evidence type="ECO:0000256" key="1">
    <source>
        <dbReference type="SAM" id="SignalP"/>
    </source>
</evidence>
<dbReference type="InterPro" id="IPR036691">
    <property type="entry name" value="Endo/exonu/phosph_ase_sf"/>
</dbReference>
<dbReference type="SUPFAM" id="SSF56219">
    <property type="entry name" value="DNase I-like"/>
    <property type="match status" value="1"/>
</dbReference>
<feature type="signal peptide" evidence="1">
    <location>
        <begin position="1"/>
        <end position="33"/>
    </location>
</feature>
<dbReference type="InterPro" id="IPR005135">
    <property type="entry name" value="Endo/exonuclease/phosphatase"/>
</dbReference>
<dbReference type="Pfam" id="PF03372">
    <property type="entry name" value="Exo_endo_phos"/>
    <property type="match status" value="1"/>
</dbReference>
<dbReference type="GO" id="GO:0004519">
    <property type="term" value="F:endonuclease activity"/>
    <property type="evidence" value="ECO:0007669"/>
    <property type="project" value="UniProtKB-KW"/>
</dbReference>
<keyword evidence="3" id="KW-0255">Endonuclease</keyword>